<dbReference type="RefSeq" id="WP_045159992.1">
    <property type="nucleotide sequence ID" value="NZ_JYHV01000001.1"/>
</dbReference>
<dbReference type="PANTHER" id="PTHR36114">
    <property type="entry name" value="16.7 KDA PROTEIN IN WHIE LOCUS"/>
    <property type="match status" value="1"/>
</dbReference>
<dbReference type="OrthoDB" id="9794183at2"/>
<evidence type="ECO:0000313" key="3">
    <source>
        <dbReference type="Proteomes" id="UP000032487"/>
    </source>
</evidence>
<dbReference type="Pfam" id="PF07883">
    <property type="entry name" value="Cupin_2"/>
    <property type="match status" value="1"/>
</dbReference>
<reference evidence="2 3" key="1">
    <citation type="submission" date="2015-02" db="EMBL/GenBank/DDBJ databases">
        <title>Draft genome sequence of Pseudomonas stutzeri NT0128 isolated from wheat (Triticum turgidum) rhizosphere.</title>
        <authorList>
            <person name="Tovi N."/>
            <person name="Frenk S."/>
            <person name="Hadar Y."/>
            <person name="Minz D."/>
        </authorList>
    </citation>
    <scope>NUCLEOTIDE SEQUENCE [LARGE SCALE GENOMIC DNA]</scope>
    <source>
        <strain evidence="2 3">NT0128</strain>
    </source>
</reference>
<accession>A0A0D9B0X0</accession>
<protein>
    <submittedName>
        <fullName evidence="2">Cupin</fullName>
    </submittedName>
</protein>
<evidence type="ECO:0000259" key="1">
    <source>
        <dbReference type="Pfam" id="PF07883"/>
    </source>
</evidence>
<dbReference type="InterPro" id="IPR052044">
    <property type="entry name" value="PKS_Associated_Protein"/>
</dbReference>
<evidence type="ECO:0000313" key="2">
    <source>
        <dbReference type="EMBL" id="KJH85226.1"/>
    </source>
</evidence>
<dbReference type="InterPro" id="IPR013096">
    <property type="entry name" value="Cupin_2"/>
</dbReference>
<proteinExistence type="predicted"/>
<dbReference type="SUPFAM" id="SSF51182">
    <property type="entry name" value="RmlC-like cupins"/>
    <property type="match status" value="1"/>
</dbReference>
<dbReference type="PATRIC" id="fig|316.101.peg.4096"/>
<gene>
    <name evidence="2" type="ORF">UF78_00185</name>
</gene>
<dbReference type="PANTHER" id="PTHR36114:SF1">
    <property type="entry name" value="16.7 KDA PROTEIN IN WHIE LOCUS"/>
    <property type="match status" value="1"/>
</dbReference>
<sequence>MTSQATPTRYTSINFAEKYALFHEQWAPKVVAEMNDYQFKIVRLEGEFVWHSHADTDETFIVLEGELVIHFRDGEVTVAAGEMYVVKKGVEHKPSAARETKLLLIEPRDVLNTGDEINERTAVNDVWI</sequence>
<dbReference type="Gene3D" id="2.60.120.10">
    <property type="entry name" value="Jelly Rolls"/>
    <property type="match status" value="1"/>
</dbReference>
<comment type="caution">
    <text evidence="2">The sequence shown here is derived from an EMBL/GenBank/DDBJ whole genome shotgun (WGS) entry which is preliminary data.</text>
</comment>
<dbReference type="AlphaFoldDB" id="A0A0D9B0X0"/>
<dbReference type="CDD" id="cd02226">
    <property type="entry name" value="cupin_YdbB-like"/>
    <property type="match status" value="1"/>
</dbReference>
<dbReference type="Proteomes" id="UP000032487">
    <property type="component" value="Unassembled WGS sequence"/>
</dbReference>
<name>A0A0D9B0X0_STUST</name>
<dbReference type="InterPro" id="IPR011051">
    <property type="entry name" value="RmlC_Cupin_sf"/>
</dbReference>
<dbReference type="InterPro" id="IPR014710">
    <property type="entry name" value="RmlC-like_jellyroll"/>
</dbReference>
<organism evidence="2 3">
    <name type="scientific">Stutzerimonas stutzeri</name>
    <name type="common">Pseudomonas stutzeri</name>
    <dbReference type="NCBI Taxonomy" id="316"/>
    <lineage>
        <taxon>Bacteria</taxon>
        <taxon>Pseudomonadati</taxon>
        <taxon>Pseudomonadota</taxon>
        <taxon>Gammaproteobacteria</taxon>
        <taxon>Pseudomonadales</taxon>
        <taxon>Pseudomonadaceae</taxon>
        <taxon>Stutzerimonas</taxon>
    </lineage>
</organism>
<feature type="domain" description="Cupin type-2" evidence="1">
    <location>
        <begin position="47"/>
        <end position="102"/>
    </location>
</feature>
<dbReference type="EMBL" id="JYHV01000001">
    <property type="protein sequence ID" value="KJH85226.1"/>
    <property type="molecule type" value="Genomic_DNA"/>
</dbReference>